<dbReference type="Proteomes" id="UP000326678">
    <property type="component" value="Chromosome Gxm1"/>
</dbReference>
<dbReference type="KEGG" id="nsh:GXM_01712"/>
<dbReference type="EMBL" id="CP045226">
    <property type="protein sequence ID" value="QFS44239.1"/>
    <property type="molecule type" value="Genomic_DNA"/>
</dbReference>
<evidence type="ECO:0000313" key="1">
    <source>
        <dbReference type="EMBL" id="QFS44239.1"/>
    </source>
</evidence>
<organism evidence="1 2">
    <name type="scientific">Nostoc sphaeroides CCNUC1</name>
    <dbReference type="NCBI Taxonomy" id="2653204"/>
    <lineage>
        <taxon>Bacteria</taxon>
        <taxon>Bacillati</taxon>
        <taxon>Cyanobacteriota</taxon>
        <taxon>Cyanophyceae</taxon>
        <taxon>Nostocales</taxon>
        <taxon>Nostocaceae</taxon>
        <taxon>Nostoc</taxon>
    </lineage>
</organism>
<keyword evidence="2" id="KW-1185">Reference proteome</keyword>
<dbReference type="AlphaFoldDB" id="A0A5P8VWH9"/>
<proteinExistence type="predicted"/>
<gene>
    <name evidence="1" type="ORF">GXM_01712</name>
</gene>
<sequence>MTWQDLGLKPQVLKFSGVSFGNLGNLHRLHYPPGIEIPV</sequence>
<reference evidence="1 2" key="1">
    <citation type="submission" date="2019-10" db="EMBL/GenBank/DDBJ databases">
        <title>Genomic and transcriptomic insights into the perfect genentic adaptation of a filamentous nitrogen-fixing cyanobacterium to rice fields.</title>
        <authorList>
            <person name="Chen Z."/>
        </authorList>
    </citation>
    <scope>NUCLEOTIDE SEQUENCE [LARGE SCALE GENOMIC DNA]</scope>
    <source>
        <strain evidence="1">CCNUC1</strain>
    </source>
</reference>
<accession>A0A5P8VWH9</accession>
<evidence type="ECO:0000313" key="2">
    <source>
        <dbReference type="Proteomes" id="UP000326678"/>
    </source>
</evidence>
<name>A0A5P8VWH9_9NOSO</name>
<protein>
    <submittedName>
        <fullName evidence="1">Uncharacterized protein</fullName>
    </submittedName>
</protein>